<keyword evidence="3" id="KW-1185">Reference proteome</keyword>
<reference evidence="2" key="1">
    <citation type="journal article" date="2014" name="Int. J. Syst. Evol. Microbiol.">
        <title>Complete genome sequence of Corynebacterium casei LMG S-19264T (=DSM 44701T), isolated from a smear-ripened cheese.</title>
        <authorList>
            <consortium name="US DOE Joint Genome Institute (JGI-PGF)"/>
            <person name="Walter F."/>
            <person name="Albersmeier A."/>
            <person name="Kalinowski J."/>
            <person name="Ruckert C."/>
        </authorList>
    </citation>
    <scope>NUCLEOTIDE SEQUENCE</scope>
    <source>
        <strain evidence="2">CGMCC 1.15519</strain>
    </source>
</reference>
<sequence length="390" mass="42209">MLARRFLWIIAIIVMVVIAAAFAYSLFGNQLIRTAMVPSAPFTAPAPGDAPNYIKPTAWVARPDRLTDASRWTPAGYTAAPLPGVAVFYVLPTAVFDRSRWNGSITDPATTQRMEQFLRFQASVFNSVGAIWAPAYRQATFGAFLTDKPEAAKALDLAYADVDAAFTVFLAAQPADKPIILAGHSQGSLLLMRLLKNRIAGTPLVDRLVAVYIPGWPISVTADLPALGLPACTIPDQTGCILSWQSFAQPADYKPVRDQFDKGSFDNGMGLTGDRRLGTEILCTNPLTGVTGIAPEAATANFGALVPNDDFTAGTLQPKTIGARCLPTGILDIGAPPAGFNAYVLPGNNYHVYDFPLFWANLRADIERRVDRYQQPVVKPEPRRIRVSKA</sequence>
<dbReference type="AlphaFoldDB" id="A0A917E2K9"/>
<protein>
    <recommendedName>
        <fullName evidence="4">DUF3089 domain-containing protein</fullName>
    </recommendedName>
</protein>
<dbReference type="EMBL" id="BMJM01000001">
    <property type="protein sequence ID" value="GGD98913.1"/>
    <property type="molecule type" value="Genomic_DNA"/>
</dbReference>
<comment type="caution">
    <text evidence="2">The sequence shown here is derived from an EMBL/GenBank/DDBJ whole genome shotgun (WGS) entry which is preliminary data.</text>
</comment>
<dbReference type="InterPro" id="IPR029058">
    <property type="entry name" value="AB_hydrolase_fold"/>
</dbReference>
<keyword evidence="1" id="KW-0812">Transmembrane</keyword>
<gene>
    <name evidence="2" type="ORF">GCM10011529_01330</name>
</gene>
<organism evidence="2 3">
    <name type="scientific">Sandarakinorhabdus glacialis</name>
    <dbReference type="NCBI Taxonomy" id="1614636"/>
    <lineage>
        <taxon>Bacteria</taxon>
        <taxon>Pseudomonadati</taxon>
        <taxon>Pseudomonadota</taxon>
        <taxon>Alphaproteobacteria</taxon>
        <taxon>Sphingomonadales</taxon>
        <taxon>Sphingosinicellaceae</taxon>
        <taxon>Sandarakinorhabdus</taxon>
    </lineage>
</organism>
<keyword evidence="1" id="KW-1133">Transmembrane helix</keyword>
<evidence type="ECO:0000256" key="1">
    <source>
        <dbReference type="SAM" id="Phobius"/>
    </source>
</evidence>
<dbReference type="Gene3D" id="3.40.50.1820">
    <property type="entry name" value="alpha/beta hydrolase"/>
    <property type="match status" value="1"/>
</dbReference>
<dbReference type="Pfam" id="PF11288">
    <property type="entry name" value="DUF3089"/>
    <property type="match status" value="1"/>
</dbReference>
<evidence type="ECO:0000313" key="3">
    <source>
        <dbReference type="Proteomes" id="UP000635071"/>
    </source>
</evidence>
<name>A0A917E2K9_9SPHN</name>
<dbReference type="RefSeq" id="WP_188760995.1">
    <property type="nucleotide sequence ID" value="NZ_BMJM01000001.1"/>
</dbReference>
<dbReference type="Proteomes" id="UP000635071">
    <property type="component" value="Unassembled WGS sequence"/>
</dbReference>
<reference evidence="2" key="2">
    <citation type="submission" date="2020-09" db="EMBL/GenBank/DDBJ databases">
        <authorList>
            <person name="Sun Q."/>
            <person name="Zhou Y."/>
        </authorList>
    </citation>
    <scope>NUCLEOTIDE SEQUENCE</scope>
    <source>
        <strain evidence="2">CGMCC 1.15519</strain>
    </source>
</reference>
<feature type="transmembrane region" description="Helical" evidence="1">
    <location>
        <begin position="6"/>
        <end position="27"/>
    </location>
</feature>
<evidence type="ECO:0000313" key="2">
    <source>
        <dbReference type="EMBL" id="GGD98913.1"/>
    </source>
</evidence>
<accession>A0A917E2K9</accession>
<proteinExistence type="predicted"/>
<evidence type="ECO:0008006" key="4">
    <source>
        <dbReference type="Google" id="ProtNLM"/>
    </source>
</evidence>
<dbReference type="InterPro" id="IPR021440">
    <property type="entry name" value="DUF3089"/>
</dbReference>
<dbReference type="SUPFAM" id="SSF53474">
    <property type="entry name" value="alpha/beta-Hydrolases"/>
    <property type="match status" value="1"/>
</dbReference>
<keyword evidence="1" id="KW-0472">Membrane</keyword>